<dbReference type="RefSeq" id="WP_132326006.1">
    <property type="nucleotide sequence ID" value="NZ_FWZT01000039.1"/>
</dbReference>
<proteinExistence type="predicted"/>
<sequence>MNLTRLSVVFGLLMPSLSQGQSGFFDLQPISDITAPVLVGGGSIPTPVLKAAEIGPDTRFTLPVYDSEGNWQRDRQITAEDAWDEINDWTENTKRKYRRWGDEQVRSQTKWDSELGENVETILVPQDQDQKWKLNEQADKARREQPLRVIQPQRLSTAINQTAGNNSTFGVFRNGKFTSEGDNTKVKVDQNFSAGGFVFGKRISLVNQSTRSDSRSKTTVTDVKVLDKSVFVSRDGTVRGNKQFTRSIRKSKTFFVGLPISVGGTIAGTMGANFDYKADGLAFNGSVEPFVNVSGSADAGLNLLLVKAGVEGSLTFINNRVSAELDAALRGRTLTAALKVQNNQTLLKGRVSIFARIKRLFRGSKTFRKTLFTFGGIQNNTTLIDERLEERL</sequence>
<evidence type="ECO:0000313" key="1">
    <source>
        <dbReference type="EMBL" id="SMF82038.1"/>
    </source>
</evidence>
<accession>A0A1Y6CWI5</accession>
<dbReference type="EMBL" id="FWZT01000039">
    <property type="protein sequence ID" value="SMF82038.1"/>
    <property type="molecule type" value="Genomic_DNA"/>
</dbReference>
<keyword evidence="2" id="KW-1185">Reference proteome</keyword>
<evidence type="ECO:0000313" key="2">
    <source>
        <dbReference type="Proteomes" id="UP000192907"/>
    </source>
</evidence>
<gene>
    <name evidence="1" type="ORF">SAMN06296036_13910</name>
</gene>
<name>A0A1Y6CWI5_9BACT</name>
<protein>
    <submittedName>
        <fullName evidence="1">Uncharacterized protein</fullName>
    </submittedName>
</protein>
<dbReference type="STRING" id="1513793.SAMN06296036_13910"/>
<organism evidence="1 2">
    <name type="scientific">Pseudobacteriovorax antillogorgiicola</name>
    <dbReference type="NCBI Taxonomy" id="1513793"/>
    <lineage>
        <taxon>Bacteria</taxon>
        <taxon>Pseudomonadati</taxon>
        <taxon>Bdellovibrionota</taxon>
        <taxon>Oligoflexia</taxon>
        <taxon>Oligoflexales</taxon>
        <taxon>Pseudobacteriovoracaceae</taxon>
        <taxon>Pseudobacteriovorax</taxon>
    </lineage>
</organism>
<dbReference type="AlphaFoldDB" id="A0A1Y6CWI5"/>
<reference evidence="2" key="1">
    <citation type="submission" date="2017-04" db="EMBL/GenBank/DDBJ databases">
        <authorList>
            <person name="Varghese N."/>
            <person name="Submissions S."/>
        </authorList>
    </citation>
    <scope>NUCLEOTIDE SEQUENCE [LARGE SCALE GENOMIC DNA]</scope>
    <source>
        <strain evidence="2">RKEM611</strain>
    </source>
</reference>
<dbReference type="Proteomes" id="UP000192907">
    <property type="component" value="Unassembled WGS sequence"/>
</dbReference>